<feature type="compositionally biased region" description="Polar residues" evidence="1">
    <location>
        <begin position="31"/>
        <end position="43"/>
    </location>
</feature>
<dbReference type="Gene3D" id="3.40.30.10">
    <property type="entry name" value="Glutaredoxin"/>
    <property type="match status" value="1"/>
</dbReference>
<dbReference type="CDD" id="cd00299">
    <property type="entry name" value="GST_C_family"/>
    <property type="match status" value="1"/>
</dbReference>
<dbReference type="SFLD" id="SFLDG00358">
    <property type="entry name" value="Main_(cytGST)"/>
    <property type="match status" value="1"/>
</dbReference>
<dbReference type="PANTHER" id="PTHR43968">
    <property type="match status" value="1"/>
</dbReference>
<dbReference type="CDD" id="cd00570">
    <property type="entry name" value="GST_N_family"/>
    <property type="match status" value="1"/>
</dbReference>
<dbReference type="PANTHER" id="PTHR43968:SF6">
    <property type="entry name" value="GLUTATHIONE S-TRANSFERASE OMEGA"/>
    <property type="match status" value="1"/>
</dbReference>
<dbReference type="InterPro" id="IPR036249">
    <property type="entry name" value="Thioredoxin-like_sf"/>
</dbReference>
<dbReference type="EMBL" id="LGUA01000914">
    <property type="protein sequence ID" value="OAX79735.1"/>
    <property type="molecule type" value="Genomic_DNA"/>
</dbReference>
<reference evidence="4 5" key="1">
    <citation type="submission" date="2015-07" db="EMBL/GenBank/DDBJ databases">
        <title>Emmonsia species relationships and genome sequence.</title>
        <authorList>
            <person name="Cuomo C.A."/>
            <person name="Schwartz I.S."/>
            <person name="Kenyon C."/>
            <person name="de Hoog G.S."/>
            <person name="Govender N.P."/>
            <person name="Botha A."/>
            <person name="Moreno L."/>
            <person name="de Vries M."/>
            <person name="Munoz J.F."/>
            <person name="Stielow J.B."/>
        </authorList>
    </citation>
    <scope>NUCLEOTIDE SEQUENCE [LARGE SCALE GENOMIC DNA]</scope>
    <source>
        <strain evidence="4 5">CBS 136260</strain>
    </source>
</reference>
<proteinExistence type="predicted"/>
<evidence type="ECO:0000313" key="5">
    <source>
        <dbReference type="Proteomes" id="UP000091918"/>
    </source>
</evidence>
<dbReference type="STRING" id="1658172.A0A1B7NSG8"/>
<dbReference type="Proteomes" id="UP000091918">
    <property type="component" value="Unassembled WGS sequence"/>
</dbReference>
<name>A0A1B7NSG8_9EURO</name>
<dbReference type="InterPro" id="IPR004045">
    <property type="entry name" value="Glutathione_S-Trfase_N"/>
</dbReference>
<feature type="compositionally biased region" description="Low complexity" evidence="1">
    <location>
        <begin position="1"/>
        <end position="16"/>
    </location>
</feature>
<feature type="region of interest" description="Disordered" evidence="1">
    <location>
        <begin position="198"/>
        <end position="218"/>
    </location>
</feature>
<comment type="caution">
    <text evidence="4">The sequence shown here is derived from an EMBL/GenBank/DDBJ whole genome shotgun (WGS) entry which is preliminary data.</text>
</comment>
<dbReference type="AlphaFoldDB" id="A0A1B7NSG8"/>
<organism evidence="4 5">
    <name type="scientific">Emergomyces africanus</name>
    <dbReference type="NCBI Taxonomy" id="1955775"/>
    <lineage>
        <taxon>Eukaryota</taxon>
        <taxon>Fungi</taxon>
        <taxon>Dikarya</taxon>
        <taxon>Ascomycota</taxon>
        <taxon>Pezizomycotina</taxon>
        <taxon>Eurotiomycetes</taxon>
        <taxon>Eurotiomycetidae</taxon>
        <taxon>Onygenales</taxon>
        <taxon>Ajellomycetaceae</taxon>
        <taxon>Emergomyces</taxon>
    </lineage>
</organism>
<dbReference type="SUPFAM" id="SSF52833">
    <property type="entry name" value="Thioredoxin-like"/>
    <property type="match status" value="1"/>
</dbReference>
<feature type="domain" description="GST N-terminal" evidence="2">
    <location>
        <begin position="323"/>
        <end position="401"/>
    </location>
</feature>
<gene>
    <name evidence="4" type="ORF">ACJ72_05946</name>
</gene>
<dbReference type="SUPFAM" id="SSF47616">
    <property type="entry name" value="GST C-terminal domain-like"/>
    <property type="match status" value="1"/>
</dbReference>
<dbReference type="PROSITE" id="PS50404">
    <property type="entry name" value="GST_NTER"/>
    <property type="match status" value="1"/>
</dbReference>
<dbReference type="InterPro" id="IPR050983">
    <property type="entry name" value="GST_Omega/HSP26"/>
</dbReference>
<dbReference type="InterPro" id="IPR040079">
    <property type="entry name" value="Glutathione_S-Trfase"/>
</dbReference>
<dbReference type="InterPro" id="IPR036282">
    <property type="entry name" value="Glutathione-S-Trfase_C_sf"/>
</dbReference>
<dbReference type="SFLD" id="SFLDS00019">
    <property type="entry name" value="Glutathione_Transferase_(cytos"/>
    <property type="match status" value="1"/>
</dbReference>
<feature type="region of interest" description="Disordered" evidence="1">
    <location>
        <begin position="115"/>
        <end position="138"/>
    </location>
</feature>
<dbReference type="Pfam" id="PF13417">
    <property type="entry name" value="GST_N_3"/>
    <property type="match status" value="1"/>
</dbReference>
<dbReference type="OrthoDB" id="4951845at2759"/>
<dbReference type="PROSITE" id="PS50405">
    <property type="entry name" value="GST_CTER"/>
    <property type="match status" value="1"/>
</dbReference>
<accession>A0A1B7NSG8</accession>
<evidence type="ECO:0000259" key="3">
    <source>
        <dbReference type="PROSITE" id="PS50405"/>
    </source>
</evidence>
<evidence type="ECO:0008006" key="6">
    <source>
        <dbReference type="Google" id="ProtNLM"/>
    </source>
</evidence>
<dbReference type="GO" id="GO:0005737">
    <property type="term" value="C:cytoplasm"/>
    <property type="evidence" value="ECO:0007669"/>
    <property type="project" value="TreeGrafter"/>
</dbReference>
<sequence>MLQHLQTPLPPHLLTQFHGTPPDMGGAGANPSDQSPSSPATNKGETHFKNMKLIPNPPDLKKWRERLFNVEDTIVLSEEEFQTYFPHVDNVYSHRSTQKYKRKLFVSHYWDCRLKGRPPGTPKSRDPNKKKRKRTARERDLCDVKIKITEYFPGALTTPPGLDPCLLSINSPAGATTTAPSSNDVQVAAGSTSFLSSADQNNGAARAQAQAQSQSQSQQQIQYPFGVLTPSATLPEGHPGAAGARYYTIQRVNGNGGNGRADGIGGPHRHTLEESDRVKKNSVQRYMLKEEKAKKRVMAQQKTYHKKASGPAAVTVKKHAREMDLKLFGSCFCPFVQRVWIALEVKGIPYQYIEVDPYKKPESLLEVNPRGLVPAIRQGSWECYESTVLLEYLDDLEAGNPLLPPRDPQLRAHCRLWADHINRHIIPTFYRLLQEQDVQKQITHSEELKAEINKLVNASHVHGPFFLGPVISFVDIQFAPWMLRLSRVLKPYRGWPDPERGSRWEAWVDAVEGDERVRATTSADELYLDSYERYAENRPNTSLLANAINSGRGLP</sequence>
<keyword evidence="5" id="KW-1185">Reference proteome</keyword>
<evidence type="ECO:0000256" key="1">
    <source>
        <dbReference type="SAM" id="MobiDB-lite"/>
    </source>
</evidence>
<evidence type="ECO:0000313" key="4">
    <source>
        <dbReference type="EMBL" id="OAX79735.1"/>
    </source>
</evidence>
<evidence type="ECO:0000259" key="2">
    <source>
        <dbReference type="PROSITE" id="PS50404"/>
    </source>
</evidence>
<feature type="compositionally biased region" description="Low complexity" evidence="1">
    <location>
        <begin position="204"/>
        <end position="218"/>
    </location>
</feature>
<protein>
    <recommendedName>
        <fullName evidence="6">GST N-terminal domain-containing protein</fullName>
    </recommendedName>
</protein>
<feature type="domain" description="GST C-terminal" evidence="3">
    <location>
        <begin position="407"/>
        <end position="543"/>
    </location>
</feature>
<dbReference type="InterPro" id="IPR010987">
    <property type="entry name" value="Glutathione-S-Trfase_C-like"/>
</dbReference>
<dbReference type="Gene3D" id="1.20.1050.10">
    <property type="match status" value="1"/>
</dbReference>
<feature type="region of interest" description="Disordered" evidence="1">
    <location>
        <begin position="1"/>
        <end position="53"/>
    </location>
</feature>